<accession>A0A1G1VQH2</accession>
<gene>
    <name evidence="2" type="ORF">A2786_05560</name>
</gene>
<organism evidence="2 3">
    <name type="scientific">Candidatus Chisholmbacteria bacterium RIFCSPHIGHO2_01_FULL_52_32</name>
    <dbReference type="NCBI Taxonomy" id="1797591"/>
    <lineage>
        <taxon>Bacteria</taxon>
        <taxon>Candidatus Chisholmiibacteriota</taxon>
    </lineage>
</organism>
<comment type="caution">
    <text evidence="2">The sequence shown here is derived from an EMBL/GenBank/DDBJ whole genome shotgun (WGS) entry which is preliminary data.</text>
</comment>
<name>A0A1G1VQH2_9BACT</name>
<dbReference type="EMBL" id="MHCJ01000007">
    <property type="protein sequence ID" value="OGY17645.1"/>
    <property type="molecule type" value="Genomic_DNA"/>
</dbReference>
<dbReference type="AlphaFoldDB" id="A0A1G1VQH2"/>
<proteinExistence type="predicted"/>
<feature type="compositionally biased region" description="Pro residues" evidence="1">
    <location>
        <begin position="284"/>
        <end position="309"/>
    </location>
</feature>
<sequence>MSKRSLILISSVFAILLIGACTRVGSPVSQQQMLGTWVAGSVTAVFRTQEAQVTPSATPSATPQPTHTATASLTATATVTPIIVVDVPDPKEREDALWNIDKDLMRPKLRDPLTFGRNDPYIMGDMAIAMGRACLWDKIEKPFGTVFTDLGVVVPPPRASPEELRQAEHQRLVLAVSEELFQRGLYLHKNPAKPNLSNWDDTLTPDQLRQWWEMASNSPECREQMTSSGGGNSPGITLFTNAVSFNRVSLLASTNTPKSNPIPTRTPVPKPTDPPEPKPKTATPAPPTAVPPSNTPVPPTDTPVPPSNTPKPGGGGNDDDDDPTKTPKPVIYYTATPSICVDGAVVGGCGLTRIQAADLLHQYLADWVFPPNQLPPSQNGP</sequence>
<dbReference type="Proteomes" id="UP000179233">
    <property type="component" value="Unassembled WGS sequence"/>
</dbReference>
<feature type="region of interest" description="Disordered" evidence="1">
    <location>
        <begin position="252"/>
        <end position="330"/>
    </location>
</feature>
<dbReference type="PROSITE" id="PS51257">
    <property type="entry name" value="PROKAR_LIPOPROTEIN"/>
    <property type="match status" value="1"/>
</dbReference>
<protein>
    <submittedName>
        <fullName evidence="2">Uncharacterized protein</fullName>
    </submittedName>
</protein>
<reference evidence="2 3" key="1">
    <citation type="journal article" date="2016" name="Nat. Commun.">
        <title>Thousands of microbial genomes shed light on interconnected biogeochemical processes in an aquifer system.</title>
        <authorList>
            <person name="Anantharaman K."/>
            <person name="Brown C.T."/>
            <person name="Hug L.A."/>
            <person name="Sharon I."/>
            <person name="Castelle C.J."/>
            <person name="Probst A.J."/>
            <person name="Thomas B.C."/>
            <person name="Singh A."/>
            <person name="Wilkins M.J."/>
            <person name="Karaoz U."/>
            <person name="Brodie E.L."/>
            <person name="Williams K.H."/>
            <person name="Hubbard S.S."/>
            <person name="Banfield J.F."/>
        </authorList>
    </citation>
    <scope>NUCLEOTIDE SEQUENCE [LARGE SCALE GENOMIC DNA]</scope>
</reference>
<evidence type="ECO:0000313" key="2">
    <source>
        <dbReference type="EMBL" id="OGY17645.1"/>
    </source>
</evidence>
<evidence type="ECO:0000313" key="3">
    <source>
        <dbReference type="Proteomes" id="UP000179233"/>
    </source>
</evidence>
<evidence type="ECO:0000256" key="1">
    <source>
        <dbReference type="SAM" id="MobiDB-lite"/>
    </source>
</evidence>
<feature type="compositionally biased region" description="Polar residues" evidence="1">
    <location>
        <begin position="252"/>
        <end position="262"/>
    </location>
</feature>